<comment type="caution">
    <text evidence="2">The sequence shown here is derived from an EMBL/GenBank/DDBJ whole genome shotgun (WGS) entry which is preliminary data.</text>
</comment>
<evidence type="ECO:0000313" key="3">
    <source>
        <dbReference type="Proteomes" id="UP000722125"/>
    </source>
</evidence>
<keyword evidence="1" id="KW-0732">Signal</keyword>
<dbReference type="InterPro" id="IPR006311">
    <property type="entry name" value="TAT_signal"/>
</dbReference>
<protein>
    <submittedName>
        <fullName evidence="2">NPCBM/NEW2 domain-containing protein</fullName>
    </submittedName>
</protein>
<dbReference type="RefSeq" id="WP_214347302.1">
    <property type="nucleotide sequence ID" value="NZ_JAHBOH010000001.1"/>
</dbReference>
<sequence length="270" mass="28817">MPQPTAAPRRRALLAFATVVALLVTPFAATSAAAAPRAAASLSITKIRPVNAGPLVAGEKLKIAGTASGSLVGHWVKVQRLVGKKWVPVTGAVKVTRKKTFGLAVKASGKGATSYRVVTAPTPKVQGAVSKPRTISTYRWLYLADLPTKDADNAHTGAYSVNGRRYAQSIELYENYGYGYVSYDLKRKCVKLASAAGVSDDNDISVWSTGEISLDGQPALTQTYHAGTTYTVRQDVTDVLQLDLAMVDSSDGRFFATDVVYGNARVLCRF</sequence>
<reference evidence="2 3" key="1">
    <citation type="submission" date="2021-05" db="EMBL/GenBank/DDBJ databases">
        <title>Description of Cellulomonas sp. DKR-3 sp. nov.</title>
        <authorList>
            <person name="Dahal R.H."/>
            <person name="Chaudhary D.K."/>
        </authorList>
    </citation>
    <scope>NUCLEOTIDE SEQUENCE [LARGE SCALE GENOMIC DNA]</scope>
    <source>
        <strain evidence="2 3">DKR-3</strain>
    </source>
</reference>
<feature type="signal peptide" evidence="1">
    <location>
        <begin position="1"/>
        <end position="34"/>
    </location>
</feature>
<proteinExistence type="predicted"/>
<accession>A0ABS5TWM5</accession>
<dbReference type="PROSITE" id="PS51318">
    <property type="entry name" value="TAT"/>
    <property type="match status" value="1"/>
</dbReference>
<organism evidence="2 3">
    <name type="scientific">Cellulomonas fulva</name>
    <dbReference type="NCBI Taxonomy" id="2835530"/>
    <lineage>
        <taxon>Bacteria</taxon>
        <taxon>Bacillati</taxon>
        <taxon>Actinomycetota</taxon>
        <taxon>Actinomycetes</taxon>
        <taxon>Micrococcales</taxon>
        <taxon>Cellulomonadaceae</taxon>
        <taxon>Cellulomonas</taxon>
    </lineage>
</organism>
<keyword evidence="3" id="KW-1185">Reference proteome</keyword>
<evidence type="ECO:0000256" key="1">
    <source>
        <dbReference type="SAM" id="SignalP"/>
    </source>
</evidence>
<feature type="chain" id="PRO_5046032363" evidence="1">
    <location>
        <begin position="35"/>
        <end position="270"/>
    </location>
</feature>
<gene>
    <name evidence="2" type="ORF">KIN34_04555</name>
</gene>
<dbReference type="Proteomes" id="UP000722125">
    <property type="component" value="Unassembled WGS sequence"/>
</dbReference>
<evidence type="ECO:0000313" key="2">
    <source>
        <dbReference type="EMBL" id="MBT0993555.1"/>
    </source>
</evidence>
<name>A0ABS5TWM5_9CELL</name>
<dbReference type="EMBL" id="JAHBOH010000001">
    <property type="protein sequence ID" value="MBT0993555.1"/>
    <property type="molecule type" value="Genomic_DNA"/>
</dbReference>